<dbReference type="GeneID" id="8738910"/>
<comment type="subcellular location">
    <subcellularLocation>
        <location evidence="1">Membrane</location>
        <topology evidence="1">Multi-pass membrane protein</topology>
    </subcellularLocation>
</comment>
<evidence type="ECO:0000313" key="8">
    <source>
        <dbReference type="Proteomes" id="UP000001901"/>
    </source>
</evidence>
<feature type="transmembrane region" description="Helical" evidence="6">
    <location>
        <begin position="357"/>
        <end position="378"/>
    </location>
</feature>
<dbReference type="eggNOG" id="arCOG02245">
    <property type="taxonomic scope" value="Archaea"/>
</dbReference>
<dbReference type="Pfam" id="PF01940">
    <property type="entry name" value="DUF92"/>
    <property type="match status" value="1"/>
</dbReference>
<feature type="transmembrane region" description="Helical" evidence="6">
    <location>
        <begin position="179"/>
        <end position="205"/>
    </location>
</feature>
<feature type="transmembrane region" description="Helical" evidence="6">
    <location>
        <begin position="330"/>
        <end position="351"/>
    </location>
</feature>
<keyword evidence="8" id="KW-1185">Reference proteome</keyword>
<dbReference type="EMBL" id="CP001857">
    <property type="protein sequence ID" value="ADB57329.1"/>
    <property type="molecule type" value="Genomic_DNA"/>
</dbReference>
<evidence type="ECO:0000256" key="2">
    <source>
        <dbReference type="ARBA" id="ARBA00009012"/>
    </source>
</evidence>
<dbReference type="Proteomes" id="UP000001901">
    <property type="component" value="Chromosome"/>
</dbReference>
<comment type="similarity">
    <text evidence="2">Belongs to the TMEM19 family.</text>
</comment>
<evidence type="ECO:0008006" key="9">
    <source>
        <dbReference type="Google" id="ProtNLM"/>
    </source>
</evidence>
<feature type="transmembrane region" description="Helical" evidence="6">
    <location>
        <begin position="126"/>
        <end position="143"/>
    </location>
</feature>
<dbReference type="HOGENOM" id="CLU_055956_0_0_2"/>
<proteinExistence type="inferred from homology"/>
<feature type="transmembrane region" description="Helical" evidence="6">
    <location>
        <begin position="102"/>
        <end position="119"/>
    </location>
</feature>
<dbReference type="NCBIfam" id="TIGR00297">
    <property type="entry name" value="TIGR00297 family protein"/>
    <property type="match status" value="1"/>
</dbReference>
<name>D2RGA4_ARCPA</name>
<dbReference type="InterPro" id="IPR002794">
    <property type="entry name" value="DUF92_TMEM19"/>
</dbReference>
<evidence type="ECO:0000256" key="4">
    <source>
        <dbReference type="ARBA" id="ARBA00022989"/>
    </source>
</evidence>
<feature type="transmembrane region" description="Helical" evidence="6">
    <location>
        <begin position="301"/>
        <end position="323"/>
    </location>
</feature>
<feature type="transmembrane region" description="Helical" evidence="6">
    <location>
        <begin position="149"/>
        <end position="167"/>
    </location>
</feature>
<dbReference type="GO" id="GO:0016020">
    <property type="term" value="C:membrane"/>
    <property type="evidence" value="ECO:0007669"/>
    <property type="project" value="UniProtKB-SubCell"/>
</dbReference>
<gene>
    <name evidence="7" type="ordered locus">Arcpr_0259</name>
</gene>
<feature type="transmembrane region" description="Helical" evidence="6">
    <location>
        <begin position="7"/>
        <end position="28"/>
    </location>
</feature>
<protein>
    <recommendedName>
        <fullName evidence="9">TIGR00297 family protein</fullName>
    </recommendedName>
</protein>
<feature type="transmembrane region" description="Helical" evidence="6">
    <location>
        <begin position="75"/>
        <end position="96"/>
    </location>
</feature>
<organism evidence="7 8">
    <name type="scientific">Archaeoglobus profundus (strain DSM 5631 / JCM 9629 / NBRC 100127 / Av18)</name>
    <dbReference type="NCBI Taxonomy" id="572546"/>
    <lineage>
        <taxon>Archaea</taxon>
        <taxon>Methanobacteriati</taxon>
        <taxon>Methanobacteriota</taxon>
        <taxon>Archaeoglobi</taxon>
        <taxon>Archaeoglobales</taxon>
        <taxon>Archaeoglobaceae</taxon>
        <taxon>Archaeoglobus</taxon>
    </lineage>
</organism>
<reference evidence="7 8" key="1">
    <citation type="journal article" date="2010" name="Stand. Genomic Sci.">
        <title>Complete genome sequence of Archaeoglobus profundus type strain (AV18).</title>
        <authorList>
            <person name="von Jan M."/>
            <person name="Lapidus A."/>
            <person name="Del Rio T.G."/>
            <person name="Copeland A."/>
            <person name="Tice H."/>
            <person name="Cheng J.F."/>
            <person name="Lucas S."/>
            <person name="Chen F."/>
            <person name="Nolan M."/>
            <person name="Goodwin L."/>
            <person name="Han C."/>
            <person name="Pitluck S."/>
            <person name="Liolios K."/>
            <person name="Ivanova N."/>
            <person name="Mavromatis K."/>
            <person name="Ovchinnikova G."/>
            <person name="Chertkov O."/>
            <person name="Pati A."/>
            <person name="Chen A."/>
            <person name="Palaniappan K."/>
            <person name="Land M."/>
            <person name="Hauser L."/>
            <person name="Chang Y.J."/>
            <person name="Jeffries C.D."/>
            <person name="Saunders E."/>
            <person name="Brettin T."/>
            <person name="Detter J.C."/>
            <person name="Chain P."/>
            <person name="Eichinger K."/>
            <person name="Huber H."/>
            <person name="Spring S."/>
            <person name="Rohde M."/>
            <person name="Goker M."/>
            <person name="Wirth R."/>
            <person name="Woyke T."/>
            <person name="Bristow J."/>
            <person name="Eisen J.A."/>
            <person name="Markowitz V."/>
            <person name="Hugenholtz P."/>
            <person name="Kyrpides N.C."/>
            <person name="Klenk H.P."/>
        </authorList>
    </citation>
    <scope>NUCLEOTIDE SEQUENCE [LARGE SCALE GENOMIC DNA]</scope>
    <source>
        <strain evidence="8">DSM 5631 / JCM 9629 / NBRC 100127 / Av18</strain>
    </source>
</reference>
<dbReference type="RefSeq" id="WP_012939665.1">
    <property type="nucleotide sequence ID" value="NC_013741.1"/>
</dbReference>
<evidence type="ECO:0000256" key="6">
    <source>
        <dbReference type="SAM" id="Phobius"/>
    </source>
</evidence>
<dbReference type="STRING" id="572546.Arcpr_0259"/>
<dbReference type="AlphaFoldDB" id="D2RGA4"/>
<evidence type="ECO:0000256" key="3">
    <source>
        <dbReference type="ARBA" id="ARBA00022692"/>
    </source>
</evidence>
<dbReference type="PANTHER" id="PTHR13353">
    <property type="entry name" value="TRANSMEMBRANE PROTEIN 19"/>
    <property type="match status" value="1"/>
</dbReference>
<sequence length="379" mass="40743">MLEILSLSMLISPLSTDLVILLAVIATVTAHIRKYKDFDAVFLSLILLLLTKIGLSNVVSFTSIFILIGHRFVRGAISSIAVYFALSLAYLLYLNVFLNWEINYIILLALIASLSASLMESIKAKPMLILLAVSTSLAVFHVYALNAPLWQIALAFVLSFILSLLALKAKIADESGLMSATLIGLITIVYTDIRYFLVLLTFYVVGSAVTKYRYSLKVERGIAEQAGGARGFANVFSNSLPALFFAMNYGVFRMEAFSVAFTASIATALGDTMASEIGKTADNVYLITNFKKVKPGESGGISLIGEVSAFLGCFIISLIAFLLGVIDLRGLIVATILGFFGVHVDSVLGATLERKGFLNNAGVNLLATLSSGLLALIVC</sequence>
<dbReference type="PaxDb" id="572546-Arcpr_0259"/>
<evidence type="ECO:0000256" key="1">
    <source>
        <dbReference type="ARBA" id="ARBA00004141"/>
    </source>
</evidence>
<evidence type="ECO:0000256" key="5">
    <source>
        <dbReference type="ARBA" id="ARBA00023136"/>
    </source>
</evidence>
<accession>D2RGA4</accession>
<dbReference type="PANTHER" id="PTHR13353:SF5">
    <property type="entry name" value="TRANSMEMBRANE PROTEIN 19"/>
    <property type="match status" value="1"/>
</dbReference>
<dbReference type="OrthoDB" id="50516at2157"/>
<evidence type="ECO:0000313" key="7">
    <source>
        <dbReference type="EMBL" id="ADB57329.1"/>
    </source>
</evidence>
<keyword evidence="5 6" id="KW-0472">Membrane</keyword>
<dbReference type="KEGG" id="apo:Arcpr_0259"/>
<feature type="transmembrane region" description="Helical" evidence="6">
    <location>
        <begin position="40"/>
        <end position="68"/>
    </location>
</feature>
<keyword evidence="3 6" id="KW-0812">Transmembrane</keyword>
<keyword evidence="4 6" id="KW-1133">Transmembrane helix</keyword>